<proteinExistence type="predicted"/>
<sequence>MDDKSKQIIKDSALVVADQIASIIPGLNIAWGLSKSLYGASLKLRQDRALEWVEMVQANPDIFNEQVLQSEDFQDAFVYSFEKYITERNKMKRQIIKNIFLGYSQSSDLKGFELERMTGLLSLVSFEG</sequence>
<name>A0A955RLJ6_9BACT</name>
<comment type="caution">
    <text evidence="1">The sequence shown here is derived from an EMBL/GenBank/DDBJ whole genome shotgun (WGS) entry which is preliminary data.</text>
</comment>
<evidence type="ECO:0000313" key="2">
    <source>
        <dbReference type="Proteomes" id="UP000754563"/>
    </source>
</evidence>
<protein>
    <submittedName>
        <fullName evidence="1">Uncharacterized protein</fullName>
    </submittedName>
</protein>
<feature type="non-terminal residue" evidence="1">
    <location>
        <position position="128"/>
    </location>
</feature>
<dbReference type="AlphaFoldDB" id="A0A955RLJ6"/>
<dbReference type="Proteomes" id="UP000754563">
    <property type="component" value="Unassembled WGS sequence"/>
</dbReference>
<accession>A0A955RLJ6</accession>
<gene>
    <name evidence="1" type="ORF">KC717_07100</name>
</gene>
<organism evidence="1 2">
    <name type="scientific">Candidatus Dojkabacteria bacterium</name>
    <dbReference type="NCBI Taxonomy" id="2099670"/>
    <lineage>
        <taxon>Bacteria</taxon>
        <taxon>Candidatus Dojkabacteria</taxon>
    </lineage>
</organism>
<dbReference type="EMBL" id="JAGQLH010000149">
    <property type="protein sequence ID" value="MCA9386383.1"/>
    <property type="molecule type" value="Genomic_DNA"/>
</dbReference>
<evidence type="ECO:0000313" key="1">
    <source>
        <dbReference type="EMBL" id="MCA9386383.1"/>
    </source>
</evidence>
<reference evidence="1" key="1">
    <citation type="submission" date="2020-04" db="EMBL/GenBank/DDBJ databases">
        <authorList>
            <person name="Zhang T."/>
        </authorList>
    </citation>
    <scope>NUCLEOTIDE SEQUENCE</scope>
    <source>
        <strain evidence="1">HKST-UBA11</strain>
    </source>
</reference>
<reference evidence="1" key="2">
    <citation type="journal article" date="2021" name="Microbiome">
        <title>Successional dynamics and alternative stable states in a saline activated sludge microbial community over 9 years.</title>
        <authorList>
            <person name="Wang Y."/>
            <person name="Ye J."/>
            <person name="Ju F."/>
            <person name="Liu L."/>
            <person name="Boyd J.A."/>
            <person name="Deng Y."/>
            <person name="Parks D.H."/>
            <person name="Jiang X."/>
            <person name="Yin X."/>
            <person name="Woodcroft B.J."/>
            <person name="Tyson G.W."/>
            <person name="Hugenholtz P."/>
            <person name="Polz M.F."/>
            <person name="Zhang T."/>
        </authorList>
    </citation>
    <scope>NUCLEOTIDE SEQUENCE</scope>
    <source>
        <strain evidence="1">HKST-UBA11</strain>
    </source>
</reference>